<evidence type="ECO:0000256" key="1">
    <source>
        <dbReference type="PROSITE-ProRule" id="PRU00047"/>
    </source>
</evidence>
<protein>
    <submittedName>
        <fullName evidence="4">Zinc finger CCHC domain-containing protein 3</fullName>
    </submittedName>
</protein>
<accession>A0A9Q1CCR8</accession>
<feature type="compositionally biased region" description="Basic and acidic residues" evidence="2">
    <location>
        <begin position="301"/>
        <end position="310"/>
    </location>
</feature>
<dbReference type="GO" id="GO:0002218">
    <property type="term" value="P:activation of innate immune response"/>
    <property type="evidence" value="ECO:0007669"/>
    <property type="project" value="InterPro"/>
</dbReference>
<sequence length="368" mass="39554">MPGGRDSTIVKLEFSSGVSVPPPQAFTVLKDNGVEIGEIEMLQALEARNTYDLKFKSDAARVKGVSCLKGVEGLTVTPYDGSVAVTVLYLPLEVDQRLVARVLSQYGTVSEMRWCKYTVGDLKGIFNGKRQFRMELVRDIPSFLFIGGSKAHIRYFCQPRTCFRCGEEGHEAKSCPNRRCGKCLQLGHGKAECPNEVRCNLCGEEGHVFGACPTSYSAHVSADVGSSPEPSQTGPQYSTQELEEAALEVEQDFLASKQCEGGTGTPEADSPPSLAAAPGQVGIMTLEEDLDLSSDSAMSDGGERASEPPPKDPPSGEGWFDLCEGEGPESALKRSASGEVSDRGTHHSGTPVPSPRIKKIRSQSEFLV</sequence>
<evidence type="ECO:0000313" key="4">
    <source>
        <dbReference type="EMBL" id="KAJ8042562.1"/>
    </source>
</evidence>
<comment type="caution">
    <text evidence="4">The sequence shown here is derived from an EMBL/GenBank/DDBJ whole genome shotgun (WGS) entry which is preliminary data.</text>
</comment>
<evidence type="ECO:0000259" key="3">
    <source>
        <dbReference type="PROSITE" id="PS50158"/>
    </source>
</evidence>
<dbReference type="Gene3D" id="4.10.60.10">
    <property type="entry name" value="Zinc finger, CCHC-type"/>
    <property type="match status" value="2"/>
</dbReference>
<dbReference type="EMBL" id="JAIZAY010000004">
    <property type="protein sequence ID" value="KAJ8042562.1"/>
    <property type="molecule type" value="Genomic_DNA"/>
</dbReference>
<keyword evidence="1" id="KW-0479">Metal-binding</keyword>
<evidence type="ECO:0000256" key="2">
    <source>
        <dbReference type="SAM" id="MobiDB-lite"/>
    </source>
</evidence>
<keyword evidence="1" id="KW-0863">Zinc-finger</keyword>
<reference evidence="4" key="1">
    <citation type="submission" date="2021-10" db="EMBL/GenBank/DDBJ databases">
        <title>Tropical sea cucumber genome reveals ecological adaptation and Cuvierian tubules defense mechanism.</title>
        <authorList>
            <person name="Chen T."/>
        </authorList>
    </citation>
    <scope>NUCLEOTIDE SEQUENCE</scope>
    <source>
        <strain evidence="4">Nanhai2018</strain>
        <tissue evidence="4">Muscle</tissue>
    </source>
</reference>
<dbReference type="Proteomes" id="UP001152320">
    <property type="component" value="Chromosome 4"/>
</dbReference>
<dbReference type="InterPro" id="IPR001878">
    <property type="entry name" value="Znf_CCHC"/>
</dbReference>
<feature type="region of interest" description="Disordered" evidence="2">
    <location>
        <begin position="220"/>
        <end position="242"/>
    </location>
</feature>
<dbReference type="GO" id="GO:0003723">
    <property type="term" value="F:RNA binding"/>
    <property type="evidence" value="ECO:0007669"/>
    <property type="project" value="InterPro"/>
</dbReference>
<dbReference type="PANTHER" id="PTHR22639:SF3">
    <property type="entry name" value="ZINC FINGER CCHC DOMAIN-CONTAINING PROTEIN 3"/>
    <property type="match status" value="1"/>
</dbReference>
<keyword evidence="5" id="KW-1185">Reference proteome</keyword>
<dbReference type="AlphaFoldDB" id="A0A9Q1CCR8"/>
<name>A0A9Q1CCR8_HOLLE</name>
<gene>
    <name evidence="4" type="ORF">HOLleu_09337</name>
</gene>
<dbReference type="SMART" id="SM00343">
    <property type="entry name" value="ZnF_C2HC"/>
    <property type="match status" value="3"/>
</dbReference>
<keyword evidence="1" id="KW-0862">Zinc</keyword>
<dbReference type="SUPFAM" id="SSF57756">
    <property type="entry name" value="Retrovirus zinc finger-like domains"/>
    <property type="match status" value="1"/>
</dbReference>
<organism evidence="4 5">
    <name type="scientific">Holothuria leucospilota</name>
    <name type="common">Black long sea cucumber</name>
    <name type="synonym">Mertensiothuria leucospilota</name>
    <dbReference type="NCBI Taxonomy" id="206669"/>
    <lineage>
        <taxon>Eukaryota</taxon>
        <taxon>Metazoa</taxon>
        <taxon>Echinodermata</taxon>
        <taxon>Eleutherozoa</taxon>
        <taxon>Echinozoa</taxon>
        <taxon>Holothuroidea</taxon>
        <taxon>Aspidochirotacea</taxon>
        <taxon>Aspidochirotida</taxon>
        <taxon>Holothuriidae</taxon>
        <taxon>Holothuria</taxon>
    </lineage>
</organism>
<feature type="region of interest" description="Disordered" evidence="2">
    <location>
        <begin position="258"/>
        <end position="277"/>
    </location>
</feature>
<dbReference type="InterPro" id="IPR036875">
    <property type="entry name" value="Znf_CCHC_sf"/>
</dbReference>
<dbReference type="GO" id="GO:0008270">
    <property type="term" value="F:zinc ion binding"/>
    <property type="evidence" value="ECO:0007669"/>
    <property type="project" value="UniProtKB-KW"/>
</dbReference>
<feature type="domain" description="CCHC-type" evidence="3">
    <location>
        <begin position="162"/>
        <end position="177"/>
    </location>
</feature>
<dbReference type="InterPro" id="IPR042509">
    <property type="entry name" value="ZCCHC3"/>
</dbReference>
<feature type="region of interest" description="Disordered" evidence="2">
    <location>
        <begin position="293"/>
        <end position="368"/>
    </location>
</feature>
<dbReference type="Pfam" id="PF00098">
    <property type="entry name" value="zf-CCHC"/>
    <property type="match status" value="1"/>
</dbReference>
<dbReference type="PANTHER" id="PTHR22639">
    <property type="entry name" value="GAG-RELATED PROTEIN"/>
    <property type="match status" value="1"/>
</dbReference>
<dbReference type="GO" id="GO:0003690">
    <property type="term" value="F:double-stranded DNA binding"/>
    <property type="evidence" value="ECO:0007669"/>
    <property type="project" value="InterPro"/>
</dbReference>
<evidence type="ECO:0000313" key="5">
    <source>
        <dbReference type="Proteomes" id="UP001152320"/>
    </source>
</evidence>
<feature type="compositionally biased region" description="Polar residues" evidence="2">
    <location>
        <begin position="228"/>
        <end position="239"/>
    </location>
</feature>
<dbReference type="PROSITE" id="PS50158">
    <property type="entry name" value="ZF_CCHC"/>
    <property type="match status" value="1"/>
</dbReference>
<proteinExistence type="predicted"/>